<gene>
    <name evidence="2" type="ORF">HL41_05065</name>
</gene>
<feature type="domain" description="Homocysteine biosynthesis enzyme sulfur-incorporation" evidence="1">
    <location>
        <begin position="23"/>
        <end position="380"/>
    </location>
</feature>
<dbReference type="eggNOG" id="COG1900">
    <property type="taxonomic scope" value="Bacteria"/>
</dbReference>
<proteinExistence type="predicted"/>
<dbReference type="PaxDb" id="289377-HL41_05065"/>
<dbReference type="HOGENOM" id="CLU_043239_0_0_0"/>
<evidence type="ECO:0000313" key="2">
    <source>
        <dbReference type="EMBL" id="AIH04178.1"/>
    </source>
</evidence>
<evidence type="ECO:0000313" key="3">
    <source>
        <dbReference type="Proteomes" id="UP000028481"/>
    </source>
</evidence>
<dbReference type="Pfam" id="PF01837">
    <property type="entry name" value="HcyBio"/>
    <property type="match status" value="1"/>
</dbReference>
<dbReference type="KEGG" id="tcm:HL41_05065"/>
<dbReference type="AlphaFoldDB" id="A0A075WUS4"/>
<dbReference type="Proteomes" id="UP000028481">
    <property type="component" value="Chromosome"/>
</dbReference>
<reference evidence="2 3" key="1">
    <citation type="journal article" date="2015" name="Genome Announc.">
        <title>Genome Sequence of a Sulfate-Reducing Thermophilic Bacterium, Thermodesulfobacterium commune DSM 2178T (Phylum Thermodesulfobacteria).</title>
        <authorList>
            <person name="Bhatnagar S."/>
            <person name="Badger J.H."/>
            <person name="Madupu R."/>
            <person name="Khouri H.M."/>
            <person name="O'Connor E.M."/>
            <person name="Robb F.T."/>
            <person name="Ward N.L."/>
            <person name="Eisen J.A."/>
        </authorList>
    </citation>
    <scope>NUCLEOTIDE SEQUENCE [LARGE SCALE GENOMIC DNA]</scope>
    <source>
        <strain evidence="2 3">DSM 2178</strain>
    </source>
</reference>
<keyword evidence="3" id="KW-1185">Reference proteome</keyword>
<accession>A0A075WUS4</accession>
<dbReference type="InterPro" id="IPR002708">
    <property type="entry name" value="HcyBio"/>
</dbReference>
<dbReference type="OrthoDB" id="9765041at2"/>
<dbReference type="STRING" id="289377.HL41_05065"/>
<dbReference type="EMBL" id="CP008796">
    <property type="protein sequence ID" value="AIH04178.1"/>
    <property type="molecule type" value="Genomic_DNA"/>
</dbReference>
<dbReference type="RefSeq" id="WP_038060696.1">
    <property type="nucleotide sequence ID" value="NZ_CP008796.1"/>
</dbReference>
<evidence type="ECO:0000259" key="1">
    <source>
        <dbReference type="Pfam" id="PF01837"/>
    </source>
</evidence>
<organism evidence="2 3">
    <name type="scientific">Thermodesulfobacterium commune DSM 2178</name>
    <dbReference type="NCBI Taxonomy" id="289377"/>
    <lineage>
        <taxon>Bacteria</taxon>
        <taxon>Pseudomonadati</taxon>
        <taxon>Thermodesulfobacteriota</taxon>
        <taxon>Thermodesulfobacteria</taxon>
        <taxon>Thermodesulfobacteriales</taxon>
        <taxon>Thermodesulfobacteriaceae</taxon>
        <taxon>Thermodesulfobacterium</taxon>
    </lineage>
</organism>
<protein>
    <recommendedName>
        <fullName evidence="1">Homocysteine biosynthesis enzyme sulfur-incorporation domain-containing protein</fullName>
    </recommendedName>
</protein>
<sequence length="396" mass="43301">MEGEFKVKKTIEDINKRIEKGEAVVLTAEEFVSLVKEVGPVTAAKEVDVVTTGTFSPMCSSGAFLNFGHTSPTIKAYRIWLNDVPAYGGLAAVDLYIGATEPREDDPLNKVFPGQFLYGGGHVIHDLVAGKKIHLRALGYGTHCYPRKSFEKEFTIHELVDAILCNPRNAYQNYNCAINLSDKILYTYMGVLKPNLGNANYATAGCLSPLLKDPYLKTIGIGTRIFLGGAKGYVIWAGTQHKTEVKRTPKGAPIQPAATLMVIGNLKEMSPEWLVGTSHIGYGCSLAVGLGIPIPILNEQVAEWAGLSDEDLFTQVIDYSYDYPNGIKRNYGIVSYAELKSGKITVLGKEVPTFPISSLPKARKIAEILKNWIKQGEMLLTEPVSPLSGAKLFPMR</sequence>
<name>A0A075WUS4_9BACT</name>